<keyword evidence="2" id="KW-0732">Signal</keyword>
<gene>
    <name evidence="3" type="ORF">RHGRI_034255</name>
</gene>
<feature type="signal peptide" evidence="2">
    <location>
        <begin position="1"/>
        <end position="21"/>
    </location>
</feature>
<dbReference type="PANTHER" id="PTHR31286">
    <property type="entry name" value="GLYCINE-RICH CELL WALL STRUCTURAL PROTEIN 1.8-LIKE"/>
    <property type="match status" value="1"/>
</dbReference>
<dbReference type="Proteomes" id="UP000823749">
    <property type="component" value="Chromosome 12"/>
</dbReference>
<feature type="compositionally biased region" description="Polar residues" evidence="1">
    <location>
        <begin position="350"/>
        <end position="368"/>
    </location>
</feature>
<evidence type="ECO:0000313" key="4">
    <source>
        <dbReference type="Proteomes" id="UP000823749"/>
    </source>
</evidence>
<keyword evidence="4" id="KW-1185">Reference proteome</keyword>
<comment type="caution">
    <text evidence="3">The sequence shown here is derived from an EMBL/GenBank/DDBJ whole genome shotgun (WGS) entry which is preliminary data.</text>
</comment>
<dbReference type="InterPro" id="IPR040256">
    <property type="entry name" value="At4g02000-like"/>
</dbReference>
<organism evidence="3 4">
    <name type="scientific">Rhododendron griersonianum</name>
    <dbReference type="NCBI Taxonomy" id="479676"/>
    <lineage>
        <taxon>Eukaryota</taxon>
        <taxon>Viridiplantae</taxon>
        <taxon>Streptophyta</taxon>
        <taxon>Embryophyta</taxon>
        <taxon>Tracheophyta</taxon>
        <taxon>Spermatophyta</taxon>
        <taxon>Magnoliopsida</taxon>
        <taxon>eudicotyledons</taxon>
        <taxon>Gunneridae</taxon>
        <taxon>Pentapetalae</taxon>
        <taxon>asterids</taxon>
        <taxon>Ericales</taxon>
        <taxon>Ericaceae</taxon>
        <taxon>Ericoideae</taxon>
        <taxon>Rhodoreae</taxon>
        <taxon>Rhododendron</taxon>
    </lineage>
</organism>
<evidence type="ECO:0000313" key="3">
    <source>
        <dbReference type="EMBL" id="KAG5521972.1"/>
    </source>
</evidence>
<feature type="chain" id="PRO_5043563175" description="DUF4283 domain-containing protein" evidence="2">
    <location>
        <begin position="22"/>
        <end position="428"/>
    </location>
</feature>
<feature type="region of interest" description="Disordered" evidence="1">
    <location>
        <begin position="349"/>
        <end position="369"/>
    </location>
</feature>
<accession>A0AAV6I327</accession>
<proteinExistence type="predicted"/>
<dbReference type="EMBL" id="JACTNZ010000012">
    <property type="protein sequence ID" value="KAG5521972.1"/>
    <property type="molecule type" value="Genomic_DNA"/>
</dbReference>
<evidence type="ECO:0008006" key="5">
    <source>
        <dbReference type="Google" id="ProtNLM"/>
    </source>
</evidence>
<evidence type="ECO:0000256" key="2">
    <source>
        <dbReference type="SAM" id="SignalP"/>
    </source>
</evidence>
<dbReference type="AlphaFoldDB" id="A0AAV6I327"/>
<dbReference type="PANTHER" id="PTHR31286:SF99">
    <property type="entry name" value="DUF4283 DOMAIN-CONTAINING PROTEIN"/>
    <property type="match status" value="1"/>
</dbReference>
<feature type="region of interest" description="Disordered" evidence="1">
    <location>
        <begin position="99"/>
        <end position="133"/>
    </location>
</feature>
<name>A0AAV6I327_9ERIC</name>
<reference evidence="3" key="1">
    <citation type="submission" date="2020-08" db="EMBL/GenBank/DDBJ databases">
        <title>Plant Genome Project.</title>
        <authorList>
            <person name="Zhang R.-G."/>
        </authorList>
    </citation>
    <scope>NUCLEOTIDE SEQUENCE</scope>
    <source>
        <strain evidence="3">WSP0</strain>
        <tissue evidence="3">Leaf</tissue>
    </source>
</reference>
<sequence>MVLLYFSILLTFAIPPRRSLSLDFRGYLEGCSNSSLLWLISHSLSGNCSRFPASVFFSLLSAMDSGQLSACVACDGTNGGTTTCVGEVVLNLLPSVTRSSRVSSTGTPRASPVTSPKVLSKDSNTVLPAPGPRVPSVANPRASGHQTNSFGPVVGPSWRNVVANGLGLQEGVGSVISPEKMKLDYIPPVIVNDRVVVSPLEDVELLGQSKWKRCVVGLSYVASSVGRPLYADQLTESGQRLSFAKICVEVDCSSPLPSSFDLKYANGDMVEIRVQYPWKPMMCSDCTVFGHGVSNCPKKVPSKGPEAVKTHVNLGKNVAPGHTEWQAVGTLRKDTHGSICHRPPSLQIAPASTSKPVATSTSSDTGTSPVIALPHPLTEHAGSPFSILERSALVEAVVSPTIPKAPSKCSSANKFAALDGVALWDDVG</sequence>
<protein>
    <recommendedName>
        <fullName evidence="5">DUF4283 domain-containing protein</fullName>
    </recommendedName>
</protein>
<evidence type="ECO:0000256" key="1">
    <source>
        <dbReference type="SAM" id="MobiDB-lite"/>
    </source>
</evidence>